<evidence type="ECO:0000313" key="2">
    <source>
        <dbReference type="Proteomes" id="UP000242146"/>
    </source>
</evidence>
<keyword evidence="2" id="KW-1185">Reference proteome</keyword>
<evidence type="ECO:0000313" key="1">
    <source>
        <dbReference type="EMBL" id="ORX62844.1"/>
    </source>
</evidence>
<dbReference type="OrthoDB" id="2286136at2759"/>
<sequence>RYARKSTTEDDSQTRIRLLQSMVDNLICRSLCTRVYVSPSFRASEPFHERDLNTEFVIYDKLNSVKGNTQDLLEYLQSSKRSICLIAIDFAGLSSGSPHVKKLLEENPSIGMIAIELFNSSNTCYLL</sequence>
<dbReference type="Proteomes" id="UP000242146">
    <property type="component" value="Unassembled WGS sequence"/>
</dbReference>
<name>A0A1X2GYW3_9FUNG</name>
<comment type="caution">
    <text evidence="1">The sequence shown here is derived from an EMBL/GenBank/DDBJ whole genome shotgun (WGS) entry which is preliminary data.</text>
</comment>
<proteinExistence type="predicted"/>
<gene>
    <name evidence="1" type="ORF">DM01DRAFT_267048</name>
</gene>
<dbReference type="AlphaFoldDB" id="A0A1X2GYW3"/>
<accession>A0A1X2GYW3</accession>
<protein>
    <submittedName>
        <fullName evidence="1">Uncharacterized protein</fullName>
    </submittedName>
</protein>
<organism evidence="1 2">
    <name type="scientific">Hesseltinella vesiculosa</name>
    <dbReference type="NCBI Taxonomy" id="101127"/>
    <lineage>
        <taxon>Eukaryota</taxon>
        <taxon>Fungi</taxon>
        <taxon>Fungi incertae sedis</taxon>
        <taxon>Mucoromycota</taxon>
        <taxon>Mucoromycotina</taxon>
        <taxon>Mucoromycetes</taxon>
        <taxon>Mucorales</taxon>
        <taxon>Cunninghamellaceae</taxon>
        <taxon>Hesseltinella</taxon>
    </lineage>
</organism>
<dbReference type="EMBL" id="MCGT01000001">
    <property type="protein sequence ID" value="ORX62844.1"/>
    <property type="molecule type" value="Genomic_DNA"/>
</dbReference>
<reference evidence="1 2" key="1">
    <citation type="submission" date="2016-07" db="EMBL/GenBank/DDBJ databases">
        <title>Pervasive Adenine N6-methylation of Active Genes in Fungi.</title>
        <authorList>
            <consortium name="DOE Joint Genome Institute"/>
            <person name="Mondo S.J."/>
            <person name="Dannebaum R.O."/>
            <person name="Kuo R.C."/>
            <person name="Labutti K."/>
            <person name="Haridas S."/>
            <person name="Kuo A."/>
            <person name="Salamov A."/>
            <person name="Ahrendt S.R."/>
            <person name="Lipzen A."/>
            <person name="Sullivan W."/>
            <person name="Andreopoulos W.B."/>
            <person name="Clum A."/>
            <person name="Lindquist E."/>
            <person name="Daum C."/>
            <person name="Ramamoorthy G.K."/>
            <person name="Gryganskyi A."/>
            <person name="Culley D."/>
            <person name="Magnuson J.K."/>
            <person name="James T.Y."/>
            <person name="O'Malley M.A."/>
            <person name="Stajich J.E."/>
            <person name="Spatafora J.W."/>
            <person name="Visel A."/>
            <person name="Grigoriev I.V."/>
        </authorList>
    </citation>
    <scope>NUCLEOTIDE SEQUENCE [LARGE SCALE GENOMIC DNA]</scope>
    <source>
        <strain evidence="1 2">NRRL 3301</strain>
    </source>
</reference>
<feature type="non-terminal residue" evidence="1">
    <location>
        <position position="1"/>
    </location>
</feature>